<dbReference type="Pfam" id="PF03301">
    <property type="entry name" value="Trp_dioxygenase"/>
    <property type="match status" value="2"/>
</dbReference>
<dbReference type="GO" id="GO:0004833">
    <property type="term" value="F:L-tryptophan 2,3-dioxygenase activity"/>
    <property type="evidence" value="ECO:0007669"/>
    <property type="project" value="InterPro"/>
</dbReference>
<dbReference type="GO" id="GO:0019441">
    <property type="term" value="P:L-tryptophan catabolic process to kynurenine"/>
    <property type="evidence" value="ECO:0007669"/>
    <property type="project" value="InterPro"/>
</dbReference>
<keyword evidence="2" id="KW-0560">Oxidoreductase</keyword>
<evidence type="ECO:0000313" key="3">
    <source>
        <dbReference type="Proteomes" id="UP000215043"/>
    </source>
</evidence>
<dbReference type="InterPro" id="IPR049240">
    <property type="entry name" value="DUF6875"/>
</dbReference>
<dbReference type="EMBL" id="CP022752">
    <property type="protein sequence ID" value="ASU78834.1"/>
    <property type="molecule type" value="Genomic_DNA"/>
</dbReference>
<dbReference type="Proteomes" id="UP000215043">
    <property type="component" value="Chromosome"/>
</dbReference>
<dbReference type="InterPro" id="IPR037217">
    <property type="entry name" value="Trp/Indoleamine_2_3_dOase-like"/>
</dbReference>
<dbReference type="GO" id="GO:0019442">
    <property type="term" value="P:L-tryptophan catabolic process to acetyl-CoA"/>
    <property type="evidence" value="ECO:0007669"/>
    <property type="project" value="TreeGrafter"/>
</dbReference>
<dbReference type="GO" id="GO:0020037">
    <property type="term" value="F:heme binding"/>
    <property type="evidence" value="ECO:0007669"/>
    <property type="project" value="InterPro"/>
</dbReference>
<dbReference type="GO" id="GO:0046872">
    <property type="term" value="F:metal ion binding"/>
    <property type="evidence" value="ECO:0007669"/>
    <property type="project" value="InterPro"/>
</dbReference>
<gene>
    <name evidence="2" type="ORF">CDG81_11715</name>
</gene>
<dbReference type="InterPro" id="IPR004981">
    <property type="entry name" value="Trp_2_3_dOase"/>
</dbReference>
<accession>A0A223RSM8</accession>
<keyword evidence="2" id="KW-0223">Dioxygenase</keyword>
<sequence>MFSEKSISQEFPEVVEWFREHLERPNEEMARSGAVCPFAGPARSAETLDFRVAHVGEEDGLSELAALMDEKIEEFEKVDWPEGKVNIGALVVVVRGLPEKRHFLLDDAQSAVKGIAVRKGLMIGQFYPSCPDSSARNPLFRVSQAPEPLFVIRRMAFHDILFLHDNPVFFAEYEKRFGHYYTERGERNLDPRFVELYHIARGEVAKSPYIDYQSIDTLLSLQLPHTREPAELTFYLVGQTKELLFKLIYREARFARVRLAENRAEDAVVHLERIKQEFGVLSEAWNVLGTLSPVDFSGFRDQLGVASGVDSYMFRMMEFMLGKKSEEMAGRHRGIPGAEENVHRALRESSVYDEAVSLLLERRGEVRPADVARDFRDGSSDAEEVVRAWADVYRSLDRSDELFRLAESLVDVAEAYGRWCCLHMLTVERVVGSKEGTGGTSGVSWLRKAADYRLFPELWRARTLV</sequence>
<dbReference type="PANTHER" id="PTHR10138">
    <property type="entry name" value="TRYPTOPHAN 2,3-DIOXYGENASE"/>
    <property type="match status" value="1"/>
</dbReference>
<evidence type="ECO:0000259" key="1">
    <source>
        <dbReference type="Pfam" id="PF21780"/>
    </source>
</evidence>
<reference evidence="2 3" key="1">
    <citation type="submission" date="2017-08" db="EMBL/GenBank/DDBJ databases">
        <title>The complete genome sequence of moderately halophilic actinomycete Actinopolyspora erythraea YIM 90600, the producer of novel erythromycin, novel actinopolysporins A-C and tubercidin.</title>
        <authorList>
            <person name="Yin M."/>
            <person name="Tang S."/>
        </authorList>
    </citation>
    <scope>NUCLEOTIDE SEQUENCE [LARGE SCALE GENOMIC DNA]</scope>
    <source>
        <strain evidence="2 3">YIM 90600</strain>
    </source>
</reference>
<name>A0A223RSM8_9ACTN</name>
<dbReference type="PANTHER" id="PTHR10138:SF0">
    <property type="entry name" value="TRYPTOPHAN 2,3-DIOXYGENASE"/>
    <property type="match status" value="1"/>
</dbReference>
<organism evidence="2 3">
    <name type="scientific">Actinopolyspora erythraea</name>
    <dbReference type="NCBI Taxonomy" id="414996"/>
    <lineage>
        <taxon>Bacteria</taxon>
        <taxon>Bacillati</taxon>
        <taxon>Actinomycetota</taxon>
        <taxon>Actinomycetes</taxon>
        <taxon>Actinopolysporales</taxon>
        <taxon>Actinopolysporaceae</taxon>
        <taxon>Actinopolyspora</taxon>
    </lineage>
</organism>
<dbReference type="Pfam" id="PF21780">
    <property type="entry name" value="DUF6875"/>
    <property type="match status" value="1"/>
</dbReference>
<dbReference type="AlphaFoldDB" id="A0A223RSM8"/>
<dbReference type="SUPFAM" id="SSF140959">
    <property type="entry name" value="Indolic compounds 2,3-dioxygenase-like"/>
    <property type="match status" value="1"/>
</dbReference>
<dbReference type="Gene3D" id="1.20.58.480">
    <property type="match status" value="1"/>
</dbReference>
<dbReference type="OrthoDB" id="9776847at2"/>
<feature type="domain" description="DUF6875" evidence="1">
    <location>
        <begin position="13"/>
        <end position="184"/>
    </location>
</feature>
<proteinExistence type="predicted"/>
<protein>
    <submittedName>
        <fullName evidence="2">Tryptophan 2,3-dioxygenase</fullName>
    </submittedName>
</protein>
<dbReference type="KEGG" id="aey:CDG81_11715"/>
<evidence type="ECO:0000313" key="2">
    <source>
        <dbReference type="EMBL" id="ASU78834.1"/>
    </source>
</evidence>